<evidence type="ECO:0000313" key="2">
    <source>
        <dbReference type="Proteomes" id="UP000238196"/>
    </source>
</evidence>
<sequence length="227" mass="22668">RAFQLTYSGGDGNDVQLVVQNIAPTLSDLSTLNGGSLSYVEDSGALLLDSGEDALVSDADSSDFDGGNVTVSITSNGVSSEDALSVRNQGTGSGQISLSGTSIRYEGTLIGTLSGGTAGNPLVISLNSNATAAAVQALVRNLTYTNTNSADMDTGSRTLSVSVSDGDGGTSSASTIAIDFTAVNDAPVLTVTAANPTYVENGSAVTLFTGATASTVESGQTFTDLTL</sequence>
<feature type="non-terminal residue" evidence="1">
    <location>
        <position position="227"/>
    </location>
</feature>
<protein>
    <recommendedName>
        <fullName evidence="3">RapA2 cadherin-like domain-containing protein</fullName>
    </recommendedName>
</protein>
<dbReference type="AlphaFoldDB" id="A0A2S5KJE1"/>
<comment type="caution">
    <text evidence="1">The sequence shown here is derived from an EMBL/GenBank/DDBJ whole genome shotgun (WGS) entry which is preliminary data.</text>
</comment>
<evidence type="ECO:0000313" key="1">
    <source>
        <dbReference type="EMBL" id="PPC74486.1"/>
    </source>
</evidence>
<gene>
    <name evidence="1" type="ORF">C4K68_25535</name>
</gene>
<proteinExistence type="predicted"/>
<dbReference type="EMBL" id="PRLP01000144">
    <property type="protein sequence ID" value="PPC74486.1"/>
    <property type="molecule type" value="Genomic_DNA"/>
</dbReference>
<feature type="non-terminal residue" evidence="1">
    <location>
        <position position="1"/>
    </location>
</feature>
<accession>A0A2S5KJE1</accession>
<name>A0A2S5KJE1_9PROT</name>
<dbReference type="Proteomes" id="UP000238196">
    <property type="component" value="Unassembled WGS sequence"/>
</dbReference>
<evidence type="ECO:0008006" key="3">
    <source>
        <dbReference type="Google" id="ProtNLM"/>
    </source>
</evidence>
<organism evidence="1 2">
    <name type="scientific">Proteobacteria bacterium 228</name>
    <dbReference type="NCBI Taxonomy" id="2083153"/>
    <lineage>
        <taxon>Bacteria</taxon>
        <taxon>Pseudomonadati</taxon>
        <taxon>Pseudomonadota</taxon>
    </lineage>
</organism>
<reference evidence="1 2" key="1">
    <citation type="submission" date="2018-02" db="EMBL/GenBank/DDBJ databases">
        <title>novel marine gammaproteobacteria from coastal saline agro ecosystem.</title>
        <authorList>
            <person name="Krishnan R."/>
            <person name="Ramesh Kumar N."/>
        </authorList>
    </citation>
    <scope>NUCLEOTIDE SEQUENCE [LARGE SCALE GENOMIC DNA]</scope>
    <source>
        <strain evidence="1 2">228</strain>
    </source>
</reference>